<keyword evidence="3" id="KW-0863">Zinc-finger</keyword>
<reference evidence="12" key="2">
    <citation type="submission" date="2023-05" db="EMBL/GenBank/DDBJ databases">
        <authorList>
            <person name="Fouks B."/>
        </authorList>
    </citation>
    <scope>NUCLEOTIDE SEQUENCE</scope>
    <source>
        <strain evidence="12">Stay&amp;Tobe</strain>
        <tissue evidence="12">Testes</tissue>
    </source>
</reference>
<dbReference type="GO" id="GO:0043565">
    <property type="term" value="F:sequence-specific DNA binding"/>
    <property type="evidence" value="ECO:0007669"/>
    <property type="project" value="InterPro"/>
</dbReference>
<dbReference type="AlphaFoldDB" id="A0AAD8E798"/>
<dbReference type="SUPFAM" id="SSF57716">
    <property type="entry name" value="Glucocorticoid receptor-like (DNA-binding domain)"/>
    <property type="match status" value="1"/>
</dbReference>
<dbReference type="SUPFAM" id="SSF48508">
    <property type="entry name" value="Nuclear receptor ligand-binding domain"/>
    <property type="match status" value="1"/>
</dbReference>
<keyword evidence="5" id="KW-0805">Transcription regulation</keyword>
<dbReference type="Proteomes" id="UP001233999">
    <property type="component" value="Unassembled WGS sequence"/>
</dbReference>
<evidence type="ECO:0000256" key="6">
    <source>
        <dbReference type="ARBA" id="ARBA00023125"/>
    </source>
</evidence>
<evidence type="ECO:0000256" key="4">
    <source>
        <dbReference type="ARBA" id="ARBA00022833"/>
    </source>
</evidence>
<dbReference type="Gene3D" id="3.30.50.10">
    <property type="entry name" value="Erythroid Transcription Factor GATA-1, subunit A"/>
    <property type="match status" value="1"/>
</dbReference>
<dbReference type="Pfam" id="PF00105">
    <property type="entry name" value="zf-C4"/>
    <property type="match status" value="1"/>
</dbReference>
<evidence type="ECO:0000256" key="10">
    <source>
        <dbReference type="SAM" id="MobiDB-lite"/>
    </source>
</evidence>
<dbReference type="InterPro" id="IPR013088">
    <property type="entry name" value="Znf_NHR/GATA"/>
</dbReference>
<feature type="non-terminal residue" evidence="12">
    <location>
        <position position="1"/>
    </location>
</feature>
<dbReference type="GO" id="GO:0005634">
    <property type="term" value="C:nucleus"/>
    <property type="evidence" value="ECO:0007669"/>
    <property type="project" value="UniProtKB-SubCell"/>
</dbReference>
<sequence>NGRSCVIDKRTRNRCRYCRLQKCLIVGMKKEAVQNERDSISRRTSDENPQVDASEGDELMDSVVRVEKLFHQIFAADCTRQVAKINQVVTSMSEQLSSYVHWAKQSAGVFRAPSCTT</sequence>
<evidence type="ECO:0000256" key="8">
    <source>
        <dbReference type="ARBA" id="ARBA00023170"/>
    </source>
</evidence>
<evidence type="ECO:0000256" key="5">
    <source>
        <dbReference type="ARBA" id="ARBA00023015"/>
    </source>
</evidence>
<dbReference type="EMBL" id="JASPKZ010008461">
    <property type="protein sequence ID" value="KAJ9579374.1"/>
    <property type="molecule type" value="Genomic_DNA"/>
</dbReference>
<dbReference type="GO" id="GO:0003700">
    <property type="term" value="F:DNA-binding transcription factor activity"/>
    <property type="evidence" value="ECO:0007669"/>
    <property type="project" value="InterPro"/>
</dbReference>
<evidence type="ECO:0000256" key="7">
    <source>
        <dbReference type="ARBA" id="ARBA00023163"/>
    </source>
</evidence>
<keyword evidence="4" id="KW-0862">Zinc</keyword>
<dbReference type="PANTHER" id="PTHR24083">
    <property type="entry name" value="NUCLEAR HORMONE RECEPTOR"/>
    <property type="match status" value="1"/>
</dbReference>
<evidence type="ECO:0000313" key="13">
    <source>
        <dbReference type="Proteomes" id="UP001233999"/>
    </source>
</evidence>
<evidence type="ECO:0000256" key="1">
    <source>
        <dbReference type="ARBA" id="ARBA00004123"/>
    </source>
</evidence>
<evidence type="ECO:0000313" key="12">
    <source>
        <dbReference type="EMBL" id="KAJ9579374.1"/>
    </source>
</evidence>
<dbReference type="GO" id="GO:0008270">
    <property type="term" value="F:zinc ion binding"/>
    <property type="evidence" value="ECO:0007669"/>
    <property type="project" value="UniProtKB-KW"/>
</dbReference>
<keyword evidence="2" id="KW-0479">Metal-binding</keyword>
<feature type="non-terminal residue" evidence="12">
    <location>
        <position position="117"/>
    </location>
</feature>
<dbReference type="PROSITE" id="PS51030">
    <property type="entry name" value="NUCLEAR_REC_DBD_2"/>
    <property type="match status" value="1"/>
</dbReference>
<evidence type="ECO:0000256" key="3">
    <source>
        <dbReference type="ARBA" id="ARBA00022771"/>
    </source>
</evidence>
<accession>A0AAD8E798</accession>
<keyword evidence="9" id="KW-0539">Nucleus</keyword>
<evidence type="ECO:0000256" key="9">
    <source>
        <dbReference type="ARBA" id="ARBA00023242"/>
    </source>
</evidence>
<reference evidence="12" key="1">
    <citation type="journal article" date="2023" name="IScience">
        <title>Live-bearing cockroach genome reveals convergent evolutionary mechanisms linked to viviparity in insects and beyond.</title>
        <authorList>
            <person name="Fouks B."/>
            <person name="Harrison M.C."/>
            <person name="Mikhailova A.A."/>
            <person name="Marchal E."/>
            <person name="English S."/>
            <person name="Carruthers M."/>
            <person name="Jennings E.C."/>
            <person name="Chiamaka E.L."/>
            <person name="Frigard R.A."/>
            <person name="Pippel M."/>
            <person name="Attardo G.M."/>
            <person name="Benoit J.B."/>
            <person name="Bornberg-Bauer E."/>
            <person name="Tobe S.S."/>
        </authorList>
    </citation>
    <scope>NUCLEOTIDE SEQUENCE</scope>
    <source>
        <strain evidence="12">Stay&amp;Tobe</strain>
    </source>
</reference>
<proteinExistence type="predicted"/>
<comment type="caution">
    <text evidence="12">The sequence shown here is derived from an EMBL/GenBank/DDBJ whole genome shotgun (WGS) entry which is preliminary data.</text>
</comment>
<dbReference type="InterPro" id="IPR001628">
    <property type="entry name" value="Znf_hrmn_rcpt"/>
</dbReference>
<keyword evidence="6" id="KW-0238">DNA-binding</keyword>
<keyword evidence="13" id="KW-1185">Reference proteome</keyword>
<feature type="region of interest" description="Disordered" evidence="10">
    <location>
        <begin position="35"/>
        <end position="56"/>
    </location>
</feature>
<organism evidence="12 13">
    <name type="scientific">Diploptera punctata</name>
    <name type="common">Pacific beetle cockroach</name>
    <dbReference type="NCBI Taxonomy" id="6984"/>
    <lineage>
        <taxon>Eukaryota</taxon>
        <taxon>Metazoa</taxon>
        <taxon>Ecdysozoa</taxon>
        <taxon>Arthropoda</taxon>
        <taxon>Hexapoda</taxon>
        <taxon>Insecta</taxon>
        <taxon>Pterygota</taxon>
        <taxon>Neoptera</taxon>
        <taxon>Polyneoptera</taxon>
        <taxon>Dictyoptera</taxon>
        <taxon>Blattodea</taxon>
        <taxon>Blaberoidea</taxon>
        <taxon>Blaberidae</taxon>
        <taxon>Diplopterinae</taxon>
        <taxon>Diploptera</taxon>
    </lineage>
</organism>
<comment type="subcellular location">
    <subcellularLocation>
        <location evidence="1">Nucleus</location>
    </subcellularLocation>
</comment>
<protein>
    <recommendedName>
        <fullName evidence="11">Nuclear receptor domain-containing protein</fullName>
    </recommendedName>
</protein>
<evidence type="ECO:0000259" key="11">
    <source>
        <dbReference type="PROSITE" id="PS51030"/>
    </source>
</evidence>
<dbReference type="InterPro" id="IPR050274">
    <property type="entry name" value="Nuclear_hormone_rcpt_NR2"/>
</dbReference>
<keyword evidence="8" id="KW-0675">Receptor</keyword>
<feature type="domain" description="Nuclear receptor" evidence="11">
    <location>
        <begin position="1"/>
        <end position="35"/>
    </location>
</feature>
<gene>
    <name evidence="12" type="ORF">L9F63_024518</name>
</gene>
<feature type="compositionally biased region" description="Basic and acidic residues" evidence="10">
    <location>
        <begin position="35"/>
        <end position="46"/>
    </location>
</feature>
<keyword evidence="7" id="KW-0804">Transcription</keyword>
<dbReference type="InterPro" id="IPR035500">
    <property type="entry name" value="NHR-like_dom_sf"/>
</dbReference>
<name>A0AAD8E798_DIPPU</name>
<evidence type="ECO:0000256" key="2">
    <source>
        <dbReference type="ARBA" id="ARBA00022723"/>
    </source>
</evidence>